<keyword evidence="1" id="KW-0732">Signal</keyword>
<dbReference type="STRING" id="1618570.UT08_C0007G0031"/>
<sequence length="1442" mass="151331">MKKLLLLFFFTSFFIFFIFSEVKAQACSGTGSSSYTDWECEPDYTGNPVCTDKGSKTVTGSCTLWNGSCQFKVTWEEHCDSGGGSCTVNNQCDGAANCYDPCGGGGGPTPTPGGGNSCEDVDSVLTAGVMYDINHNGAFDDSAYYIKRSGGDACSGLDLSTPISMRLQGSGIDYSAQLHNKCSGGGTHPEVAWQPIKKGSFSGTLTLNNMPGGWRIVALGGRDGSVCSISSANTLTCNDLCFDNYIDILVDWPCNSWVDTYIRGDNGNCSPYTSYQNNLLQCQTSGSDVVLHNNISTANAMRWTNINPPFAGTDCNNFNFSSLAWETRAADKNWSLLSGEGERKVCVQYRHNNPTWATSKCGAMIRTIASSPCPAPGSISGVRQCLGTSSQINWSWGAVTGATQYELQTDRDNTFSNAGGYKRTYTGITTNSYTTINHAYNVGIWARVRATAGTCSSLPGPWRTIGSPVTTLDCDLDPTGVTDCAVPSNFRLTSQTCNANGNIDATWAWNTVSDTNQYKFALWRNDGAVFNSNYFTSGLNMTINNMGIANIDWCGRIRVETNSSCLAPSLFSPFACTSIACPTPLPGQISCSLTANPSSGNAPLNVDLTANVLGGSGNTDYRFDAYSDGTYEAQYLGRSATTLTHNTNYTTAGNRTAKAQVTRSGLTAICTANINVGSGPTNTPTTNPTNTPTPTNIPTSPSCSCTANMTPDPPTAVNVGGTRSFTTAVNNITAGCSVQKVNFVSSKTSVATVSPASDTNGAPYITTATGVSSAGSPTVISSQVIMNDGGVGCSDSLSLSVLGPTSVPATPEPTDPIGCSCGDWIAGACGAGACDTDQRQETRTCAPAGCNPYVTRCFDDSSCVPNTPVPTQGPNCSVNVNFSPGSVGVGQNSVATAQVTASGGSVDRVNFSITGDATLLSTFDTSSPYQASAQADAPGSAIVTADVIMNGVERCFDSATLDISQPSCTVNLLPDTPGPYKISQSVGYTAFVNNIIPAGQLVSVNFSSSNTLVATVIPTTDIAVPYRTIATGKGPGDTNIIARALVNGFECDDDTVVLSIIEPSCNMSLSPDPVEVELGAPRTIYAALNIDAPYTLADASSVNFSTNPGGIVSLNPASDTNPGTPAGGFQTQAMGLALGTTTLQANAIFYGIDTCEDTATVNVINATPWWQVKEGDAIAATGDIKSDIPYACVVSPTCTESFILNDAGDQPGIASFGNSGSIYLGSDGGVISSKLWSASSDYLDPTLYSYAYFENKLPIPPQDFATSSVLGTFFNLGAAIHKGYTLYRYTGGGELVVTSDINITGGRRVILMVPNADVRFEGNVNVDDGISFFMVISGQDIIIPPTLGGGVGPHLEGIYYAQNQFITESLGDDLDQLRLVIRGTVVGMTINGIYFQRDLDPANLAQNNTNTPAEFVEFAPDQIMMYPAFLGTKAIQWREVAP</sequence>
<dbReference type="Proteomes" id="UP000034081">
    <property type="component" value="Unassembled WGS sequence"/>
</dbReference>
<gene>
    <name evidence="2" type="ORF">UT08_C0007G0031</name>
</gene>
<feature type="signal peptide" evidence="1">
    <location>
        <begin position="1"/>
        <end position="26"/>
    </location>
</feature>
<feature type="chain" id="PRO_5002533205" evidence="1">
    <location>
        <begin position="27"/>
        <end position="1442"/>
    </location>
</feature>
<reference evidence="2 3" key="1">
    <citation type="journal article" date="2015" name="Nature">
        <title>rRNA introns, odd ribosomes, and small enigmatic genomes across a large radiation of phyla.</title>
        <authorList>
            <person name="Brown C.T."/>
            <person name="Hug L.A."/>
            <person name="Thomas B.C."/>
            <person name="Sharon I."/>
            <person name="Castelle C.J."/>
            <person name="Singh A."/>
            <person name="Wilkins M.J."/>
            <person name="Williams K.H."/>
            <person name="Banfield J.F."/>
        </authorList>
    </citation>
    <scope>NUCLEOTIDE SEQUENCE [LARGE SCALE GENOMIC DNA]</scope>
</reference>
<proteinExistence type="predicted"/>
<protein>
    <submittedName>
        <fullName evidence="2">Uncharacterized protein</fullName>
    </submittedName>
</protein>
<dbReference type="EMBL" id="LBVL01000007">
    <property type="protein sequence ID" value="KKQ85358.1"/>
    <property type="molecule type" value="Genomic_DNA"/>
</dbReference>
<evidence type="ECO:0000256" key="1">
    <source>
        <dbReference type="SAM" id="SignalP"/>
    </source>
</evidence>
<evidence type="ECO:0000313" key="3">
    <source>
        <dbReference type="Proteomes" id="UP000034081"/>
    </source>
</evidence>
<name>A0A0G0L088_9BACT</name>
<organism evidence="2 3">
    <name type="scientific">Candidatus Woesebacteria bacterium GW2011_GWB1_38_8</name>
    <dbReference type="NCBI Taxonomy" id="1618570"/>
    <lineage>
        <taxon>Bacteria</taxon>
        <taxon>Candidatus Woeseibacteriota</taxon>
    </lineage>
</organism>
<accession>A0A0G0L088</accession>
<evidence type="ECO:0000313" key="2">
    <source>
        <dbReference type="EMBL" id="KKQ85358.1"/>
    </source>
</evidence>
<comment type="caution">
    <text evidence="2">The sequence shown here is derived from an EMBL/GenBank/DDBJ whole genome shotgun (WGS) entry which is preliminary data.</text>
</comment>